<name>A0AAD5PNJ9_9CRUS</name>
<keyword evidence="2" id="KW-1185">Reference proteome</keyword>
<organism evidence="1 2">
    <name type="scientific">Daphnia sinensis</name>
    <dbReference type="NCBI Taxonomy" id="1820382"/>
    <lineage>
        <taxon>Eukaryota</taxon>
        <taxon>Metazoa</taxon>
        <taxon>Ecdysozoa</taxon>
        <taxon>Arthropoda</taxon>
        <taxon>Crustacea</taxon>
        <taxon>Branchiopoda</taxon>
        <taxon>Diplostraca</taxon>
        <taxon>Cladocera</taxon>
        <taxon>Anomopoda</taxon>
        <taxon>Daphniidae</taxon>
        <taxon>Daphnia</taxon>
        <taxon>Daphnia similis group</taxon>
    </lineage>
</organism>
<gene>
    <name evidence="1" type="ORF">GHT06_021300</name>
</gene>
<proteinExistence type="predicted"/>
<accession>A0AAD5PNJ9</accession>
<dbReference type="EMBL" id="WJBH02000009">
    <property type="protein sequence ID" value="KAI9553397.1"/>
    <property type="molecule type" value="Genomic_DNA"/>
</dbReference>
<dbReference type="AlphaFoldDB" id="A0AAD5PNJ9"/>
<sequence length="206" mass="22183">MKPTICFISSGEVSRCRRKRGIEEEPQIIKFDNQKLSPSKVISIEITAAPQTSTQSDAISSSFSDAFSLELFRQLIVNERSITVGDCGQSTVDFNQFLSCLGLIVQQTKTVTATFTETVTLSTGYTTIGVVWGCTPASCPYVFCNDSYDYPVIDENPTIPVLPTGIDSFNGSLVPSSHLNVSDSPAIAMFPAVSVATDNSTEEGPT</sequence>
<reference evidence="1 2" key="1">
    <citation type="submission" date="2022-05" db="EMBL/GenBank/DDBJ databases">
        <title>A multi-omics perspective on studying reproductive biology in Daphnia sinensis.</title>
        <authorList>
            <person name="Jia J."/>
        </authorList>
    </citation>
    <scope>NUCLEOTIDE SEQUENCE [LARGE SCALE GENOMIC DNA]</scope>
    <source>
        <strain evidence="1 2">WSL</strain>
    </source>
</reference>
<comment type="caution">
    <text evidence="1">The sequence shown here is derived from an EMBL/GenBank/DDBJ whole genome shotgun (WGS) entry which is preliminary data.</text>
</comment>
<evidence type="ECO:0000313" key="1">
    <source>
        <dbReference type="EMBL" id="KAI9553397.1"/>
    </source>
</evidence>
<evidence type="ECO:0000313" key="2">
    <source>
        <dbReference type="Proteomes" id="UP000820818"/>
    </source>
</evidence>
<dbReference type="Proteomes" id="UP000820818">
    <property type="component" value="Linkage Group LG9"/>
</dbReference>
<protein>
    <submittedName>
        <fullName evidence="1">Uncharacterized protein</fullName>
    </submittedName>
</protein>